<evidence type="ECO:0008006" key="3">
    <source>
        <dbReference type="Google" id="ProtNLM"/>
    </source>
</evidence>
<evidence type="ECO:0000313" key="2">
    <source>
        <dbReference type="Proteomes" id="UP000602381"/>
    </source>
</evidence>
<organism evidence="1 2">
    <name type="scientific">Iodidimonas muriae</name>
    <dbReference type="NCBI Taxonomy" id="261467"/>
    <lineage>
        <taxon>Bacteria</taxon>
        <taxon>Pseudomonadati</taxon>
        <taxon>Pseudomonadota</taxon>
        <taxon>Alphaproteobacteria</taxon>
        <taxon>Iodidimonadales</taxon>
        <taxon>Iodidimonadaceae</taxon>
        <taxon>Iodidimonas</taxon>
    </lineage>
</organism>
<sequence>MEERLNNLASEVFRIFARFEYALKAAGFHTGNGDAKPDWQKFAQSLSQTFENPSDAEFRTAVKYILEHPPKKQVIDGGNLSWSDAPPATNLQSDRVLTYVRRVRNNLFHGGKFNGRWFEPERSELLLKHSLTILIVCLQNSDEVRMAFDSE</sequence>
<dbReference type="EMBL" id="BMOV01000003">
    <property type="protein sequence ID" value="GGO10411.1"/>
    <property type="molecule type" value="Genomic_DNA"/>
</dbReference>
<dbReference type="RefSeq" id="WP_150004832.1">
    <property type="nucleotide sequence ID" value="NZ_BMOV01000003.1"/>
</dbReference>
<protein>
    <recommendedName>
        <fullName evidence="3">Apea-like HEPN domain-containing protein</fullName>
    </recommendedName>
</protein>
<dbReference type="Proteomes" id="UP000602381">
    <property type="component" value="Unassembled WGS sequence"/>
</dbReference>
<accession>A0ABQ2LCC2</accession>
<reference evidence="2" key="1">
    <citation type="journal article" date="2019" name="Int. J. Syst. Evol. Microbiol.">
        <title>The Global Catalogue of Microorganisms (GCM) 10K type strain sequencing project: providing services to taxonomists for standard genome sequencing and annotation.</title>
        <authorList>
            <consortium name="The Broad Institute Genomics Platform"/>
            <consortium name="The Broad Institute Genome Sequencing Center for Infectious Disease"/>
            <person name="Wu L."/>
            <person name="Ma J."/>
        </authorList>
    </citation>
    <scope>NUCLEOTIDE SEQUENCE [LARGE SCALE GENOMIC DNA]</scope>
    <source>
        <strain evidence="2">JCM 17843</strain>
    </source>
</reference>
<gene>
    <name evidence="1" type="ORF">GCM10007972_13190</name>
</gene>
<keyword evidence="2" id="KW-1185">Reference proteome</keyword>
<comment type="caution">
    <text evidence="1">The sequence shown here is derived from an EMBL/GenBank/DDBJ whole genome shotgun (WGS) entry which is preliminary data.</text>
</comment>
<proteinExistence type="predicted"/>
<name>A0ABQ2LCC2_9PROT</name>
<evidence type="ECO:0000313" key="1">
    <source>
        <dbReference type="EMBL" id="GGO10411.1"/>
    </source>
</evidence>